<sequence>MPQFEGLGSIVRSTRQWFALIEGVGTVGLLSMGFRTIAKFPVAGTAGNLIPNAYFVSSLGHRTMSILLLGPLNSISLRLSRVIASDLRTFMEVIMASSSLLMHLRAFIVGSPKAKPSMGLW</sequence>
<comment type="caution">
    <text evidence="1">The sequence shown here is derived from an EMBL/GenBank/DDBJ whole genome shotgun (WGS) entry which is preliminary data.</text>
</comment>
<organism evidence="1 2">
    <name type="scientific">Anisodus acutangulus</name>
    <dbReference type="NCBI Taxonomy" id="402998"/>
    <lineage>
        <taxon>Eukaryota</taxon>
        <taxon>Viridiplantae</taxon>
        <taxon>Streptophyta</taxon>
        <taxon>Embryophyta</taxon>
        <taxon>Tracheophyta</taxon>
        <taxon>Spermatophyta</taxon>
        <taxon>Magnoliopsida</taxon>
        <taxon>eudicotyledons</taxon>
        <taxon>Gunneridae</taxon>
        <taxon>Pentapetalae</taxon>
        <taxon>asterids</taxon>
        <taxon>lamiids</taxon>
        <taxon>Solanales</taxon>
        <taxon>Solanaceae</taxon>
        <taxon>Solanoideae</taxon>
        <taxon>Hyoscyameae</taxon>
        <taxon>Anisodus</taxon>
    </lineage>
</organism>
<name>A0A9Q1QV32_9SOLA</name>
<protein>
    <submittedName>
        <fullName evidence="1">Uncharacterized protein</fullName>
    </submittedName>
</protein>
<accession>A0A9Q1QV32</accession>
<evidence type="ECO:0000313" key="1">
    <source>
        <dbReference type="EMBL" id="KAJ8527522.1"/>
    </source>
</evidence>
<proteinExistence type="predicted"/>
<reference evidence="2" key="1">
    <citation type="journal article" date="2023" name="Proc. Natl. Acad. Sci. U.S.A.">
        <title>Genomic and structural basis for evolution of tropane alkaloid biosynthesis.</title>
        <authorList>
            <person name="Wanga Y.-J."/>
            <person name="Taina T."/>
            <person name="Yua J.-Y."/>
            <person name="Lia J."/>
            <person name="Xua B."/>
            <person name="Chenc J."/>
            <person name="D'Auriad J.C."/>
            <person name="Huanga J.-P."/>
            <person name="Huanga S.-X."/>
        </authorList>
    </citation>
    <scope>NUCLEOTIDE SEQUENCE [LARGE SCALE GENOMIC DNA]</scope>
    <source>
        <strain evidence="2">cv. KIB-2019</strain>
    </source>
</reference>
<gene>
    <name evidence="1" type="ORF">K7X08_014973</name>
</gene>
<keyword evidence="2" id="KW-1185">Reference proteome</keyword>
<dbReference type="Proteomes" id="UP001152561">
    <property type="component" value="Unassembled WGS sequence"/>
</dbReference>
<dbReference type="EMBL" id="JAJAGQ010000023">
    <property type="protein sequence ID" value="KAJ8527522.1"/>
    <property type="molecule type" value="Genomic_DNA"/>
</dbReference>
<evidence type="ECO:0000313" key="2">
    <source>
        <dbReference type="Proteomes" id="UP001152561"/>
    </source>
</evidence>
<dbReference type="AlphaFoldDB" id="A0A9Q1QV32"/>